<evidence type="ECO:0000256" key="2">
    <source>
        <dbReference type="ARBA" id="ARBA00023315"/>
    </source>
</evidence>
<protein>
    <submittedName>
        <fullName evidence="4">GNAT family N-acetyltransferase</fullName>
    </submittedName>
</protein>
<organism evidence="4 5">
    <name type="scientific">Pontibacter toksunensis</name>
    <dbReference type="NCBI Taxonomy" id="1332631"/>
    <lineage>
        <taxon>Bacteria</taxon>
        <taxon>Pseudomonadati</taxon>
        <taxon>Bacteroidota</taxon>
        <taxon>Cytophagia</taxon>
        <taxon>Cytophagales</taxon>
        <taxon>Hymenobacteraceae</taxon>
        <taxon>Pontibacter</taxon>
    </lineage>
</organism>
<dbReference type="RefSeq" id="WP_377481344.1">
    <property type="nucleotide sequence ID" value="NZ_JBHUOX010000002.1"/>
</dbReference>
<dbReference type="SUPFAM" id="SSF55729">
    <property type="entry name" value="Acyl-CoA N-acyltransferases (Nat)"/>
    <property type="match status" value="1"/>
</dbReference>
<evidence type="ECO:0000256" key="1">
    <source>
        <dbReference type="ARBA" id="ARBA00022679"/>
    </source>
</evidence>
<evidence type="ECO:0000313" key="4">
    <source>
        <dbReference type="EMBL" id="MFD2999534.1"/>
    </source>
</evidence>
<dbReference type="EMBL" id="JBHUOX010000002">
    <property type="protein sequence ID" value="MFD2999534.1"/>
    <property type="molecule type" value="Genomic_DNA"/>
</dbReference>
<evidence type="ECO:0000259" key="3">
    <source>
        <dbReference type="PROSITE" id="PS51186"/>
    </source>
</evidence>
<dbReference type="InterPro" id="IPR016181">
    <property type="entry name" value="Acyl_CoA_acyltransferase"/>
</dbReference>
<name>A0ABW6BNX8_9BACT</name>
<dbReference type="PANTHER" id="PTHR43877">
    <property type="entry name" value="AMINOALKYLPHOSPHONATE N-ACETYLTRANSFERASE-RELATED-RELATED"/>
    <property type="match status" value="1"/>
</dbReference>
<reference evidence="5" key="1">
    <citation type="journal article" date="2019" name="Int. J. Syst. Evol. Microbiol.">
        <title>The Global Catalogue of Microorganisms (GCM) 10K type strain sequencing project: providing services to taxonomists for standard genome sequencing and annotation.</title>
        <authorList>
            <consortium name="The Broad Institute Genomics Platform"/>
            <consortium name="The Broad Institute Genome Sequencing Center for Infectious Disease"/>
            <person name="Wu L."/>
            <person name="Ma J."/>
        </authorList>
    </citation>
    <scope>NUCLEOTIDE SEQUENCE [LARGE SCALE GENOMIC DNA]</scope>
    <source>
        <strain evidence="5">KCTC 23984</strain>
    </source>
</reference>
<accession>A0ABW6BNX8</accession>
<comment type="caution">
    <text evidence="4">The sequence shown here is derived from an EMBL/GenBank/DDBJ whole genome shotgun (WGS) entry which is preliminary data.</text>
</comment>
<dbReference type="PROSITE" id="PS51186">
    <property type="entry name" value="GNAT"/>
    <property type="match status" value="1"/>
</dbReference>
<dbReference type="Proteomes" id="UP001597641">
    <property type="component" value="Unassembled WGS sequence"/>
</dbReference>
<dbReference type="PANTHER" id="PTHR43877:SF2">
    <property type="entry name" value="AMINOALKYLPHOSPHONATE N-ACETYLTRANSFERASE-RELATED"/>
    <property type="match status" value="1"/>
</dbReference>
<dbReference type="Pfam" id="PF00583">
    <property type="entry name" value="Acetyltransf_1"/>
    <property type="match status" value="1"/>
</dbReference>
<keyword evidence="1" id="KW-0808">Transferase</keyword>
<dbReference type="CDD" id="cd04301">
    <property type="entry name" value="NAT_SF"/>
    <property type="match status" value="1"/>
</dbReference>
<dbReference type="InterPro" id="IPR050832">
    <property type="entry name" value="Bact_Acetyltransf"/>
</dbReference>
<sequence length="170" mass="18867">MRTVPTISADAMITVIRTDSNNKDFIELVRLLDADLSERDGEDHPFYAQFNKIDMIKHAVVAYQEKQAVGCGAVKAYAAGTGEVKRMYVRPEFRGKGIAGKMLSELEAWAVEIGFHTLVLETGKAQPEAIRLYTKSGYDVIPNYGQYENIENSVCMKKTVAGKKVDSQPS</sequence>
<keyword evidence="5" id="KW-1185">Reference proteome</keyword>
<gene>
    <name evidence="4" type="ORF">ACFS7Z_04115</name>
</gene>
<proteinExistence type="predicted"/>
<keyword evidence="2" id="KW-0012">Acyltransferase</keyword>
<dbReference type="Gene3D" id="3.40.630.30">
    <property type="match status" value="1"/>
</dbReference>
<dbReference type="InterPro" id="IPR000182">
    <property type="entry name" value="GNAT_dom"/>
</dbReference>
<feature type="domain" description="N-acetyltransferase" evidence="3">
    <location>
        <begin position="14"/>
        <end position="161"/>
    </location>
</feature>
<evidence type="ECO:0000313" key="5">
    <source>
        <dbReference type="Proteomes" id="UP001597641"/>
    </source>
</evidence>